<dbReference type="NCBIfam" id="TIGR00231">
    <property type="entry name" value="small_GTP"/>
    <property type="match status" value="1"/>
</dbReference>
<dbReference type="InterPro" id="IPR047041">
    <property type="entry name" value="BipA_GTP-bd_dom"/>
</dbReference>
<dbReference type="GO" id="GO:0010467">
    <property type="term" value="P:gene expression"/>
    <property type="evidence" value="ECO:0007669"/>
    <property type="project" value="UniProtKB-ARBA"/>
</dbReference>
<dbReference type="Pfam" id="PF21018">
    <property type="entry name" value="BipA_C"/>
    <property type="match status" value="1"/>
</dbReference>
<keyword evidence="3" id="KW-0820">tRNA-binding</keyword>
<dbReference type="InterPro" id="IPR047042">
    <property type="entry name" value="BipA_II"/>
</dbReference>
<dbReference type="EMBL" id="VTOW01000006">
    <property type="protein sequence ID" value="NKE73385.1"/>
    <property type="molecule type" value="Genomic_DNA"/>
</dbReference>
<dbReference type="Gene3D" id="3.40.50.300">
    <property type="entry name" value="P-loop containing nucleotide triphosphate hydrolases"/>
    <property type="match status" value="1"/>
</dbReference>
<dbReference type="GO" id="GO:0005525">
    <property type="term" value="F:GTP binding"/>
    <property type="evidence" value="ECO:0007669"/>
    <property type="project" value="UniProtKB-UniRule"/>
</dbReference>
<dbReference type="PROSITE" id="PS00301">
    <property type="entry name" value="G_TR_1"/>
    <property type="match status" value="1"/>
</dbReference>
<dbReference type="InterPro" id="IPR004161">
    <property type="entry name" value="EFTu-like_2"/>
</dbReference>
<protein>
    <recommendedName>
        <fullName evidence="3">Large ribosomal subunit assembly factor BipA</fullName>
        <ecNumber evidence="3">3.6.5.-</ecNumber>
    </recommendedName>
    <alternativeName>
        <fullName evidence="3">GTP-binding protein BipA</fullName>
    </alternativeName>
</protein>
<dbReference type="SUPFAM" id="SSF54980">
    <property type="entry name" value="EF-G C-terminal domain-like"/>
    <property type="match status" value="2"/>
</dbReference>
<comment type="caution">
    <text evidence="5">The sequence shown here is derived from an EMBL/GenBank/DDBJ whole genome shotgun (WGS) entry which is preliminary data.</text>
</comment>
<dbReference type="InterPro" id="IPR035651">
    <property type="entry name" value="BipA_V"/>
</dbReference>
<dbReference type="GO" id="GO:0009409">
    <property type="term" value="P:response to cold"/>
    <property type="evidence" value="ECO:0007669"/>
    <property type="project" value="UniProtKB-ARBA"/>
</dbReference>
<dbReference type="Pfam" id="PF00679">
    <property type="entry name" value="EFG_C"/>
    <property type="match status" value="1"/>
</dbReference>
<dbReference type="GO" id="GO:0003924">
    <property type="term" value="F:GTPase activity"/>
    <property type="evidence" value="ECO:0007669"/>
    <property type="project" value="UniProtKB-UniRule"/>
</dbReference>
<feature type="binding site" evidence="3">
    <location>
        <begin position="23"/>
        <end position="28"/>
    </location>
    <ligand>
        <name>GTP</name>
        <dbReference type="ChEBI" id="CHEBI:37565"/>
    </ligand>
</feature>
<dbReference type="Proteomes" id="UP000534783">
    <property type="component" value="Unassembled WGS sequence"/>
</dbReference>
<dbReference type="GO" id="GO:0043022">
    <property type="term" value="F:ribosome binding"/>
    <property type="evidence" value="ECO:0007669"/>
    <property type="project" value="UniProtKB-UniRule"/>
</dbReference>
<organism evidence="5 6">
    <name type="scientific">Candidatus Manganitrophus noduliformans</name>
    <dbReference type="NCBI Taxonomy" id="2606439"/>
    <lineage>
        <taxon>Bacteria</taxon>
        <taxon>Pseudomonadati</taxon>
        <taxon>Nitrospirota</taxon>
        <taxon>Nitrospiria</taxon>
        <taxon>Candidatus Troglogloeales</taxon>
        <taxon>Candidatus Manganitrophaceae</taxon>
        <taxon>Candidatus Manganitrophus</taxon>
    </lineage>
</organism>
<dbReference type="InterPro" id="IPR006298">
    <property type="entry name" value="BipA"/>
</dbReference>
<evidence type="ECO:0000256" key="3">
    <source>
        <dbReference type="HAMAP-Rule" id="MF_00849"/>
    </source>
</evidence>
<dbReference type="InterPro" id="IPR048876">
    <property type="entry name" value="BipA_C"/>
</dbReference>
<dbReference type="PANTHER" id="PTHR42908">
    <property type="entry name" value="TRANSLATION ELONGATION FACTOR-RELATED"/>
    <property type="match status" value="1"/>
</dbReference>
<evidence type="ECO:0000256" key="2">
    <source>
        <dbReference type="ARBA" id="ARBA00048548"/>
    </source>
</evidence>
<dbReference type="PROSITE" id="PS51722">
    <property type="entry name" value="G_TR_2"/>
    <property type="match status" value="1"/>
</dbReference>
<gene>
    <name evidence="5" type="primary">typA</name>
    <name evidence="3" type="synonym">bipA</name>
    <name evidence="5" type="ORF">MNODULE_21740</name>
</gene>
<reference evidence="5 6" key="1">
    <citation type="journal article" date="2020" name="Nature">
        <title>Bacterial chemolithoautotrophy via manganese oxidation.</title>
        <authorList>
            <person name="Yu H."/>
            <person name="Leadbetter J.R."/>
        </authorList>
    </citation>
    <scope>NUCLEOTIDE SEQUENCE [LARGE SCALE GENOMIC DNA]</scope>
    <source>
        <strain evidence="5 6">Mn-1</strain>
    </source>
</reference>
<dbReference type="Gene3D" id="2.40.30.10">
    <property type="entry name" value="Translation factors"/>
    <property type="match status" value="1"/>
</dbReference>
<keyword evidence="3" id="KW-0694">RNA-binding</keyword>
<dbReference type="SUPFAM" id="SSF52540">
    <property type="entry name" value="P-loop containing nucleoside triphosphate hydrolases"/>
    <property type="match status" value="1"/>
</dbReference>
<keyword evidence="6" id="KW-1185">Reference proteome</keyword>
<dbReference type="GO" id="GO:0005829">
    <property type="term" value="C:cytosol"/>
    <property type="evidence" value="ECO:0007669"/>
    <property type="project" value="TreeGrafter"/>
</dbReference>
<feature type="binding site" evidence="3">
    <location>
        <begin position="136"/>
        <end position="139"/>
    </location>
    <ligand>
        <name>GTP</name>
        <dbReference type="ChEBI" id="CHEBI:37565"/>
    </ligand>
</feature>
<evidence type="ECO:0000313" key="6">
    <source>
        <dbReference type="Proteomes" id="UP000534783"/>
    </source>
</evidence>
<feature type="domain" description="Tr-type G" evidence="4">
    <location>
        <begin position="11"/>
        <end position="206"/>
    </location>
</feature>
<dbReference type="Pfam" id="PF00009">
    <property type="entry name" value="GTP_EFTU"/>
    <property type="match status" value="1"/>
</dbReference>
<keyword evidence="3" id="KW-0378">Hydrolase</keyword>
<dbReference type="InterPro" id="IPR031157">
    <property type="entry name" value="G_TR_CS"/>
</dbReference>
<dbReference type="FunFam" id="3.30.70.870:FF:000003">
    <property type="entry name" value="GTP-binding protein TypA"/>
    <property type="match status" value="1"/>
</dbReference>
<dbReference type="InterPro" id="IPR042116">
    <property type="entry name" value="TypA/BipA_C"/>
</dbReference>
<dbReference type="HAMAP" id="MF_00849">
    <property type="entry name" value="BipA"/>
    <property type="match status" value="1"/>
</dbReference>
<dbReference type="InterPro" id="IPR000640">
    <property type="entry name" value="EFG_V-like"/>
</dbReference>
<keyword evidence="1 3" id="KW-0342">GTP-binding</keyword>
<dbReference type="NCBIfam" id="TIGR01394">
    <property type="entry name" value="TypA_BipA"/>
    <property type="match status" value="1"/>
</dbReference>
<dbReference type="GO" id="GO:0000027">
    <property type="term" value="P:ribosomal large subunit assembly"/>
    <property type="evidence" value="ECO:0007669"/>
    <property type="project" value="UniProtKB-UniRule"/>
</dbReference>
<evidence type="ECO:0000259" key="4">
    <source>
        <dbReference type="PROSITE" id="PS51722"/>
    </source>
</evidence>
<dbReference type="Gene3D" id="3.30.70.870">
    <property type="entry name" value="Elongation Factor G (Translational Gtpase), domain 3"/>
    <property type="match status" value="1"/>
</dbReference>
<dbReference type="FunFam" id="3.40.50.300:FF:000055">
    <property type="entry name" value="GTP-binding protein TypA"/>
    <property type="match status" value="1"/>
</dbReference>
<dbReference type="Gene3D" id="3.30.70.240">
    <property type="match status" value="1"/>
</dbReference>
<dbReference type="PANTHER" id="PTHR42908:SF8">
    <property type="entry name" value="TR-TYPE G DOMAIN-CONTAINING PROTEIN"/>
    <property type="match status" value="1"/>
</dbReference>
<keyword evidence="3" id="KW-0547">Nucleotide-binding</keyword>
<dbReference type="InterPro" id="IPR035647">
    <property type="entry name" value="EFG_III/V"/>
</dbReference>
<dbReference type="InterPro" id="IPR005225">
    <property type="entry name" value="Small_GTP-bd"/>
</dbReference>
<dbReference type="PRINTS" id="PR00315">
    <property type="entry name" value="ELONGATNFCT"/>
</dbReference>
<dbReference type="Gene3D" id="2.40.50.250">
    <property type="entry name" value="bipa protein"/>
    <property type="match status" value="1"/>
</dbReference>
<dbReference type="FunFam" id="2.40.50.250:FF:000001">
    <property type="entry name" value="GTP-binding protein TypA"/>
    <property type="match status" value="1"/>
</dbReference>
<dbReference type="EC" id="3.6.5.-" evidence="3"/>
<dbReference type="AlphaFoldDB" id="A0A7X6DU02"/>
<dbReference type="Pfam" id="PF03144">
    <property type="entry name" value="GTP_EFTU_D2"/>
    <property type="match status" value="1"/>
</dbReference>
<dbReference type="SMART" id="SM00838">
    <property type="entry name" value="EFG_C"/>
    <property type="match status" value="1"/>
</dbReference>
<dbReference type="CDD" id="cd03710">
    <property type="entry name" value="BipA_TypA_C"/>
    <property type="match status" value="1"/>
</dbReference>
<evidence type="ECO:0000313" key="5">
    <source>
        <dbReference type="EMBL" id="NKE73385.1"/>
    </source>
</evidence>
<dbReference type="FunFam" id="2.40.30.10:FF:000016">
    <property type="entry name" value="GTP-binding protein TypA"/>
    <property type="match status" value="1"/>
</dbReference>
<dbReference type="CDD" id="cd01891">
    <property type="entry name" value="TypA_BipA"/>
    <property type="match status" value="1"/>
</dbReference>
<dbReference type="GO" id="GO:0019843">
    <property type="term" value="F:rRNA binding"/>
    <property type="evidence" value="ECO:0007669"/>
    <property type="project" value="UniProtKB-KW"/>
</dbReference>
<dbReference type="SUPFAM" id="SSF50447">
    <property type="entry name" value="Translation proteins"/>
    <property type="match status" value="1"/>
</dbReference>
<name>A0A7X6DU02_9BACT</name>
<comment type="subcellular location">
    <subcellularLocation>
        <location evidence="3">Cytoplasm</location>
    </subcellularLocation>
    <text evidence="3">Binds to ribosomes.</text>
</comment>
<dbReference type="GO" id="GO:0000049">
    <property type="term" value="F:tRNA binding"/>
    <property type="evidence" value="ECO:0007669"/>
    <property type="project" value="UniProtKB-KW"/>
</dbReference>
<dbReference type="InterPro" id="IPR027417">
    <property type="entry name" value="P-loop_NTPase"/>
</dbReference>
<dbReference type="InterPro" id="IPR047043">
    <property type="entry name" value="BipA_III"/>
</dbReference>
<dbReference type="GO" id="GO:1990904">
    <property type="term" value="C:ribonucleoprotein complex"/>
    <property type="evidence" value="ECO:0007669"/>
    <property type="project" value="TreeGrafter"/>
</dbReference>
<proteinExistence type="inferred from homology"/>
<evidence type="ECO:0000256" key="1">
    <source>
        <dbReference type="ARBA" id="ARBA00023134"/>
    </source>
</evidence>
<dbReference type="RefSeq" id="WP_168063334.1">
    <property type="nucleotide sequence ID" value="NZ_VTOW01000006.1"/>
</dbReference>
<keyword evidence="3" id="KW-0690">Ribosome biogenesis</keyword>
<comment type="catalytic activity">
    <reaction evidence="2 3">
        <text>GTP + H2O = GDP + phosphate + H(+)</text>
        <dbReference type="Rhea" id="RHEA:19669"/>
        <dbReference type="ChEBI" id="CHEBI:15377"/>
        <dbReference type="ChEBI" id="CHEBI:15378"/>
        <dbReference type="ChEBI" id="CHEBI:37565"/>
        <dbReference type="ChEBI" id="CHEBI:43474"/>
        <dbReference type="ChEBI" id="CHEBI:58189"/>
    </reaction>
</comment>
<comment type="similarity">
    <text evidence="3">Belongs to the TRAFAC class translation factor GTPase superfamily. Classic translation factor GTPase family. BipA subfamily.</text>
</comment>
<keyword evidence="3" id="KW-0699">rRNA-binding</keyword>
<dbReference type="CDD" id="cd03691">
    <property type="entry name" value="BipA_TypA_II"/>
    <property type="match status" value="1"/>
</dbReference>
<dbReference type="CDD" id="cd16263">
    <property type="entry name" value="BipA_III"/>
    <property type="match status" value="1"/>
</dbReference>
<dbReference type="InterPro" id="IPR009000">
    <property type="entry name" value="Transl_B-barrel_sf"/>
</dbReference>
<keyword evidence="3" id="KW-0963">Cytoplasm</keyword>
<dbReference type="FunFam" id="3.30.70.240:FF:000002">
    <property type="entry name" value="GTP-binding protein TypA"/>
    <property type="match status" value="1"/>
</dbReference>
<sequence length="610" mass="67668">MKAEIQNKLREDIRNIAIIAHVDHGKTTLVDKMLRQGGAFKSHEGVVERVMDSNDLERERGITILAKNTSVHYKQFKINIVDTPGHADFSGEVERTLNMVNGVLLLVDAFEGAMPQTKFVLRKALELNLRPIVVINKIDRADARPKEVVDQVIDLFLELEANDDQLDFPIVYASAKAGFAKLNLEDSSTDLSPLFDTIISRVGPPAGDETASLQMLVTSLDYDNFVGRIALGRIFRGKIRVGETLALVQGEGANIKGKVTRIIGYEGLKKVELAEAAAGEIIGVAGFEEAQIGATLADPNAPEALPTISIGEPTISMNFMVNTSPFAGKEGKFVTSRNLRERLYRELRSNVALRIEDTGNTDVFKVSGRGELHLSILIETMRREGYEFAVSRPTVILKEIDGKTYEPIERLMLDIEEAYIGTVMEGLGRRRGEMVNMGNTLGGHVRLEFEVPSRGLIGYRSEFLTATRGTGIMNYTFSSFQPHKGEITSRTKGALISMETGEAILFSLHHIQERGVLFVSPGEKIYEGMVIGEHSRANDLVVNASKKKHLTNFRSSTAEDALVLTQPRKMSLEEAIAFLADDELLEITPQTIRLRKKYLSELDRKRLAKK</sequence>
<dbReference type="InterPro" id="IPR000795">
    <property type="entry name" value="T_Tr_GTP-bd_dom"/>
</dbReference>
<comment type="subunit">
    <text evidence="3">Monomer.</text>
</comment>
<accession>A0A7X6DU02</accession>
<comment type="function">
    <text evidence="3">A 50S ribosomal subunit assembly protein with GTPase activity, required for 50S subunit assembly at low temperatures, may also play a role in translation. Binds GTP and analogs. Binds the 70S ribosome between the 30S and 50S subunits, in a similar position as ribosome-bound EF-G; it contacts a number of ribosomal proteins, both rRNAs and the A-site tRNA.</text>
</comment>